<gene>
    <name evidence="1" type="ORF">ACFFJ3_14175</name>
</gene>
<accession>A0ABV6EF69</accession>
<dbReference type="Proteomes" id="UP001589792">
    <property type="component" value="Unassembled WGS sequence"/>
</dbReference>
<evidence type="ECO:0000313" key="2">
    <source>
        <dbReference type="Proteomes" id="UP001589792"/>
    </source>
</evidence>
<sequence length="195" mass="22679">MHIFEQEMDSQKLSVIFDGDMSDTMAFKKRFLDEPLDNFKRGIEKLGILSLASSNNNLLMWSHYACEHKGMCLGFERNSNTALADDEKTKPMSYNDNYPSIKASSILNEIDALSNKVRILHSKSRHWEYEQEWRHIVEQGDKLYPWPAALTSVYFGCKTDISDIHLVKSIIADSNIKYYKGNLYSDRFDIYFKPI</sequence>
<comment type="caution">
    <text evidence="1">The sequence shown here is derived from an EMBL/GenBank/DDBJ whole genome shotgun (WGS) entry which is preliminary data.</text>
</comment>
<dbReference type="Pfam" id="PF11185">
    <property type="entry name" value="DUF2971"/>
    <property type="match status" value="1"/>
</dbReference>
<evidence type="ECO:0000313" key="1">
    <source>
        <dbReference type="EMBL" id="MFC0227635.1"/>
    </source>
</evidence>
<dbReference type="EMBL" id="JBHLXG010000013">
    <property type="protein sequence ID" value="MFC0227635.1"/>
    <property type="molecule type" value="Genomic_DNA"/>
</dbReference>
<proteinExistence type="predicted"/>
<organism evidence="1 2">
    <name type="scientific">Serratia aquatilis</name>
    <dbReference type="NCBI Taxonomy" id="1737515"/>
    <lineage>
        <taxon>Bacteria</taxon>
        <taxon>Pseudomonadati</taxon>
        <taxon>Pseudomonadota</taxon>
        <taxon>Gammaproteobacteria</taxon>
        <taxon>Enterobacterales</taxon>
        <taxon>Yersiniaceae</taxon>
        <taxon>Serratia</taxon>
    </lineage>
</organism>
<reference evidence="1 2" key="1">
    <citation type="submission" date="2024-09" db="EMBL/GenBank/DDBJ databases">
        <authorList>
            <person name="Sun Q."/>
            <person name="Mori K."/>
        </authorList>
    </citation>
    <scope>NUCLEOTIDE SEQUENCE [LARGE SCALE GENOMIC DNA]</scope>
    <source>
        <strain evidence="1 2">CCM 8626</strain>
    </source>
</reference>
<keyword evidence="2" id="KW-1185">Reference proteome</keyword>
<dbReference type="RefSeq" id="WP_380676437.1">
    <property type="nucleotide sequence ID" value="NZ_CP173186.1"/>
</dbReference>
<protein>
    <submittedName>
        <fullName evidence="1">DUF2971 domain-containing protein</fullName>
    </submittedName>
</protein>
<name>A0ABV6EF69_9GAMM</name>
<dbReference type="InterPro" id="IPR021352">
    <property type="entry name" value="DUF2971"/>
</dbReference>